<organism evidence="3 4">
    <name type="scientific">Tetradesmus obliquus</name>
    <name type="common">Green alga</name>
    <name type="synonym">Acutodesmus obliquus</name>
    <dbReference type="NCBI Taxonomy" id="3088"/>
    <lineage>
        <taxon>Eukaryota</taxon>
        <taxon>Viridiplantae</taxon>
        <taxon>Chlorophyta</taxon>
        <taxon>core chlorophytes</taxon>
        <taxon>Chlorophyceae</taxon>
        <taxon>CS clade</taxon>
        <taxon>Sphaeropleales</taxon>
        <taxon>Scenedesmaceae</taxon>
        <taxon>Tetradesmus</taxon>
    </lineage>
</organism>
<dbReference type="Proteomes" id="UP001244341">
    <property type="component" value="Chromosome 2b"/>
</dbReference>
<evidence type="ECO:0000256" key="1">
    <source>
        <dbReference type="SAM" id="Coils"/>
    </source>
</evidence>
<feature type="coiled-coil region" evidence="1">
    <location>
        <begin position="200"/>
        <end position="270"/>
    </location>
</feature>
<evidence type="ECO:0000256" key="2">
    <source>
        <dbReference type="SAM" id="MobiDB-lite"/>
    </source>
</evidence>
<protein>
    <submittedName>
        <fullName evidence="3">Uncharacterized protein</fullName>
    </submittedName>
</protein>
<reference evidence="3 4" key="1">
    <citation type="submission" date="2023-05" db="EMBL/GenBank/DDBJ databases">
        <title>A 100% complete, gapless, phased diploid assembly of the Scenedesmus obliquus UTEX 3031 genome.</title>
        <authorList>
            <person name="Biondi T.C."/>
            <person name="Hanschen E.R."/>
            <person name="Kwon T."/>
            <person name="Eng W."/>
            <person name="Kruse C.P.S."/>
            <person name="Koehler S.I."/>
            <person name="Kunde Y."/>
            <person name="Gleasner C.D."/>
            <person name="You Mak K.T."/>
            <person name="Polle J."/>
            <person name="Hovde B.T."/>
            <person name="Starkenburg S.R."/>
        </authorList>
    </citation>
    <scope>NUCLEOTIDE SEQUENCE [LARGE SCALE GENOMIC DNA]</scope>
    <source>
        <strain evidence="3 4">DOE0152z</strain>
    </source>
</reference>
<accession>A0ABY8TNY3</accession>
<feature type="compositionally biased region" description="Low complexity" evidence="2">
    <location>
        <begin position="530"/>
        <end position="544"/>
    </location>
</feature>
<evidence type="ECO:0000313" key="4">
    <source>
        <dbReference type="Proteomes" id="UP001244341"/>
    </source>
</evidence>
<dbReference type="EMBL" id="CP126209">
    <property type="protein sequence ID" value="WIA10829.1"/>
    <property type="molecule type" value="Genomic_DNA"/>
</dbReference>
<name>A0ABY8TNY3_TETOB</name>
<sequence>MGNAQSYARNPEGYYVMQNVCLHSDDGSSCIPTAPPAADDSGNSFYRIKNPAASSSYTSSMFLHTPDKKSLFYARNALGDAKALVAEAIVKPLYYFSQHPDADWMDEAVKEQPLKKNILLSHRIDVNANSTQKPADMFANIIRHASGNASRTVFEGLSKLQTAEQRTAFLSDLDALIMFDAYQNLQAHKGRLAAAIKVQHDLYRAEVQARIAEMEQLQRQNDETQALIKALQSEKGGDIGKLQSTLDALREQSQQQQQELQDRYHKLEEVSMAAQASFENMQAKYAQVQGRIKAALLSNVDALADGAIIRAKDFDAKQLYIDPVPQRNKSGGKYVRIAYGPKKQTLKLQSPVVYMPFGVGSFQDDKGVTTQSIEVSLRGYDDAQKPAMQAFYKALTAIDEAVLVAAEANSKAWFGKELPKALLQEFQRTLVKPPRDPKYAPLFKAKAMQDFKTGEMPKIYDAGDTVTVHPLDYVVRGTSGKILVTMPSIYLISKTFGLASRLLQMVVTNRPVQEEGCLFVSDDEDDDDAPPSSAAAAAAAAAAPQGPELVDDDDDDASAY</sequence>
<feature type="region of interest" description="Disordered" evidence="2">
    <location>
        <begin position="520"/>
        <end position="560"/>
    </location>
</feature>
<gene>
    <name evidence="3" type="ORF">OEZ85_010995</name>
</gene>
<keyword evidence="1" id="KW-0175">Coiled coil</keyword>
<feature type="compositionally biased region" description="Acidic residues" evidence="2">
    <location>
        <begin position="549"/>
        <end position="560"/>
    </location>
</feature>
<proteinExistence type="predicted"/>
<keyword evidence="4" id="KW-1185">Reference proteome</keyword>
<evidence type="ECO:0000313" key="3">
    <source>
        <dbReference type="EMBL" id="WIA10829.1"/>
    </source>
</evidence>